<evidence type="ECO:0000313" key="2">
    <source>
        <dbReference type="EMBL" id="KAF9026437.1"/>
    </source>
</evidence>
<comment type="caution">
    <text evidence="2">The sequence shown here is derived from an EMBL/GenBank/DDBJ whole genome shotgun (WGS) entry which is preliminary data.</text>
</comment>
<evidence type="ECO:0000256" key="1">
    <source>
        <dbReference type="SAM" id="MobiDB-lite"/>
    </source>
</evidence>
<dbReference type="AlphaFoldDB" id="A0A9P5P664"/>
<name>A0A9P5P664_9AGAR</name>
<dbReference type="EMBL" id="JADNRY010000812">
    <property type="protein sequence ID" value="KAF9026437.1"/>
    <property type="molecule type" value="Genomic_DNA"/>
</dbReference>
<accession>A0A9P5P664</accession>
<dbReference type="Proteomes" id="UP000772434">
    <property type="component" value="Unassembled WGS sequence"/>
</dbReference>
<feature type="region of interest" description="Disordered" evidence="1">
    <location>
        <begin position="1"/>
        <end position="21"/>
    </location>
</feature>
<keyword evidence="3" id="KW-1185">Reference proteome</keyword>
<organism evidence="2 3">
    <name type="scientific">Rhodocollybia butyracea</name>
    <dbReference type="NCBI Taxonomy" id="206335"/>
    <lineage>
        <taxon>Eukaryota</taxon>
        <taxon>Fungi</taxon>
        <taxon>Dikarya</taxon>
        <taxon>Basidiomycota</taxon>
        <taxon>Agaricomycotina</taxon>
        <taxon>Agaricomycetes</taxon>
        <taxon>Agaricomycetidae</taxon>
        <taxon>Agaricales</taxon>
        <taxon>Marasmiineae</taxon>
        <taxon>Omphalotaceae</taxon>
        <taxon>Rhodocollybia</taxon>
    </lineage>
</organism>
<evidence type="ECO:0000313" key="3">
    <source>
        <dbReference type="Proteomes" id="UP000772434"/>
    </source>
</evidence>
<gene>
    <name evidence="2" type="ORF">BDP27DRAFT_1376245</name>
</gene>
<protein>
    <submittedName>
        <fullName evidence="2">Uncharacterized protein</fullName>
    </submittedName>
</protein>
<reference evidence="2" key="1">
    <citation type="submission" date="2020-11" db="EMBL/GenBank/DDBJ databases">
        <authorList>
            <consortium name="DOE Joint Genome Institute"/>
            <person name="Ahrendt S."/>
            <person name="Riley R."/>
            <person name="Andreopoulos W."/>
            <person name="Labutti K."/>
            <person name="Pangilinan J."/>
            <person name="Ruiz-Duenas F.J."/>
            <person name="Barrasa J.M."/>
            <person name="Sanchez-Garcia M."/>
            <person name="Camarero S."/>
            <person name="Miyauchi S."/>
            <person name="Serrano A."/>
            <person name="Linde D."/>
            <person name="Babiker R."/>
            <person name="Drula E."/>
            <person name="Ayuso-Fernandez I."/>
            <person name="Pacheco R."/>
            <person name="Padilla G."/>
            <person name="Ferreira P."/>
            <person name="Barriuso J."/>
            <person name="Kellner H."/>
            <person name="Castanera R."/>
            <person name="Alfaro M."/>
            <person name="Ramirez L."/>
            <person name="Pisabarro A.G."/>
            <person name="Kuo A."/>
            <person name="Tritt A."/>
            <person name="Lipzen A."/>
            <person name="He G."/>
            <person name="Yan M."/>
            <person name="Ng V."/>
            <person name="Cullen D."/>
            <person name="Martin F."/>
            <person name="Rosso M.-N."/>
            <person name="Henrissat B."/>
            <person name="Hibbett D."/>
            <person name="Martinez A.T."/>
            <person name="Grigoriev I.V."/>
        </authorList>
    </citation>
    <scope>NUCLEOTIDE SEQUENCE</scope>
    <source>
        <strain evidence="2">AH 40177</strain>
    </source>
</reference>
<sequence>MASFPSMQQKRAAERAMGVGGGGGAAVYDSDNMFDKALSRGLSLSPALGGLGPGGRLGSGFLSALAAAPEPGPSPHITMDHEPDFESRLKKFSPDAGSGLNLLCTSGEW</sequence>
<proteinExistence type="predicted"/>